<reference evidence="3 4" key="1">
    <citation type="submission" date="2024-10" db="EMBL/GenBank/DDBJ databases">
        <title>The Natural Products Discovery Center: Release of the First 8490 Sequenced Strains for Exploring Actinobacteria Biosynthetic Diversity.</title>
        <authorList>
            <person name="Kalkreuter E."/>
            <person name="Kautsar S.A."/>
            <person name="Yang D."/>
            <person name="Bader C.D."/>
            <person name="Teijaro C.N."/>
            <person name="Fluegel L."/>
            <person name="Davis C.M."/>
            <person name="Simpson J.R."/>
            <person name="Lauterbach L."/>
            <person name="Steele A.D."/>
            <person name="Gui C."/>
            <person name="Meng S."/>
            <person name="Li G."/>
            <person name="Viehrig K."/>
            <person name="Ye F."/>
            <person name="Su P."/>
            <person name="Kiefer A.F."/>
            <person name="Nichols A."/>
            <person name="Cepeda A.J."/>
            <person name="Yan W."/>
            <person name="Fan B."/>
            <person name="Jiang Y."/>
            <person name="Adhikari A."/>
            <person name="Zheng C.-J."/>
            <person name="Schuster L."/>
            <person name="Cowan T.M."/>
            <person name="Smanski M.J."/>
            <person name="Chevrette M.G."/>
            <person name="De Carvalho L.P.S."/>
            <person name="Shen B."/>
        </authorList>
    </citation>
    <scope>NUCLEOTIDE SEQUENCE [LARGE SCALE GENOMIC DNA]</scope>
    <source>
        <strain evidence="3 4">NPDC003029</strain>
    </source>
</reference>
<evidence type="ECO:0000313" key="4">
    <source>
        <dbReference type="Proteomes" id="UP001601976"/>
    </source>
</evidence>
<gene>
    <name evidence="3" type="ORF">ACFYWW_04425</name>
</gene>
<keyword evidence="2" id="KW-0732">Signal</keyword>
<dbReference type="EMBL" id="JBIAPK010000001">
    <property type="protein sequence ID" value="MFF3337973.1"/>
    <property type="molecule type" value="Genomic_DNA"/>
</dbReference>
<dbReference type="Proteomes" id="UP001601976">
    <property type="component" value="Unassembled WGS sequence"/>
</dbReference>
<name>A0ABW6R930_9ACTN</name>
<evidence type="ECO:0000256" key="2">
    <source>
        <dbReference type="SAM" id="SignalP"/>
    </source>
</evidence>
<sequence>MVVAFRRTLAAIGLAGAAVVGISACEPGAGGMSSVAVAMTTDQTGTRALERAGVDVRWMSCTSTVGEGGKATNGTRPAAATGPSRNVASVECEGETTDRQDIRIDGKVTEERDGRCVRGDLTARVGERTVFRADVLGDCDAAPTRTATTSGNPTPSATYRPPVTVTATVTVTVTVTAAPDPRPDPGPSCSCPPSK</sequence>
<feature type="region of interest" description="Disordered" evidence="1">
    <location>
        <begin position="176"/>
        <end position="195"/>
    </location>
</feature>
<protein>
    <recommendedName>
        <fullName evidence="5">Lipoprotein</fullName>
    </recommendedName>
</protein>
<evidence type="ECO:0000313" key="3">
    <source>
        <dbReference type="EMBL" id="MFF3337973.1"/>
    </source>
</evidence>
<feature type="chain" id="PRO_5045380425" description="Lipoprotein" evidence="2">
    <location>
        <begin position="18"/>
        <end position="195"/>
    </location>
</feature>
<keyword evidence="4" id="KW-1185">Reference proteome</keyword>
<feature type="signal peptide" evidence="2">
    <location>
        <begin position="1"/>
        <end position="17"/>
    </location>
</feature>
<dbReference type="PROSITE" id="PS51257">
    <property type="entry name" value="PROKAR_LIPOPROTEIN"/>
    <property type="match status" value="1"/>
</dbReference>
<evidence type="ECO:0000256" key="1">
    <source>
        <dbReference type="SAM" id="MobiDB-lite"/>
    </source>
</evidence>
<evidence type="ECO:0008006" key="5">
    <source>
        <dbReference type="Google" id="ProtNLM"/>
    </source>
</evidence>
<comment type="caution">
    <text evidence="3">The sequence shown here is derived from an EMBL/GenBank/DDBJ whole genome shotgun (WGS) entry which is preliminary data.</text>
</comment>
<organism evidence="3 4">
    <name type="scientific">Streptomyces flavidovirens</name>
    <dbReference type="NCBI Taxonomy" id="67298"/>
    <lineage>
        <taxon>Bacteria</taxon>
        <taxon>Bacillati</taxon>
        <taxon>Actinomycetota</taxon>
        <taxon>Actinomycetes</taxon>
        <taxon>Kitasatosporales</taxon>
        <taxon>Streptomycetaceae</taxon>
        <taxon>Streptomyces</taxon>
    </lineage>
</organism>
<accession>A0ABW6R930</accession>
<proteinExistence type="predicted"/>
<feature type="region of interest" description="Disordered" evidence="1">
    <location>
        <begin position="64"/>
        <end position="87"/>
    </location>
</feature>
<dbReference type="RefSeq" id="WP_387893901.1">
    <property type="nucleotide sequence ID" value="NZ_JBIAPK010000001.1"/>
</dbReference>